<evidence type="ECO:0000313" key="4">
    <source>
        <dbReference type="Proteomes" id="UP000799429"/>
    </source>
</evidence>
<feature type="region of interest" description="Disordered" evidence="1">
    <location>
        <begin position="1"/>
        <end position="147"/>
    </location>
</feature>
<dbReference type="EMBL" id="MU006121">
    <property type="protein sequence ID" value="KAF2834306.1"/>
    <property type="molecule type" value="Genomic_DNA"/>
</dbReference>
<feature type="transmembrane region" description="Helical" evidence="2">
    <location>
        <begin position="1257"/>
        <end position="1284"/>
    </location>
</feature>
<feature type="compositionally biased region" description="Basic and acidic residues" evidence="1">
    <location>
        <begin position="789"/>
        <end position="807"/>
    </location>
</feature>
<proteinExistence type="predicted"/>
<feature type="compositionally biased region" description="Basic and acidic residues" evidence="1">
    <location>
        <begin position="660"/>
        <end position="715"/>
    </location>
</feature>
<keyword evidence="2" id="KW-1133">Transmembrane helix</keyword>
<feature type="region of interest" description="Disordered" evidence="1">
    <location>
        <begin position="512"/>
        <end position="622"/>
    </location>
</feature>
<dbReference type="PANTHER" id="PTHR38426">
    <property type="entry name" value="MAINTENANCE OF TELOMERE CAPPING PROTEIN 4"/>
    <property type="match status" value="1"/>
</dbReference>
<keyword evidence="2" id="KW-0472">Membrane</keyword>
<dbReference type="OrthoDB" id="5402622at2759"/>
<feature type="compositionally biased region" description="Basic and acidic residues" evidence="1">
    <location>
        <begin position="883"/>
        <end position="892"/>
    </location>
</feature>
<feature type="compositionally biased region" description="Basic and acidic residues" evidence="1">
    <location>
        <begin position="937"/>
        <end position="959"/>
    </location>
</feature>
<feature type="compositionally biased region" description="Polar residues" evidence="1">
    <location>
        <begin position="926"/>
        <end position="936"/>
    </location>
</feature>
<feature type="region of interest" description="Disordered" evidence="1">
    <location>
        <begin position="159"/>
        <end position="201"/>
    </location>
</feature>
<comment type="caution">
    <text evidence="3">The sequence shown here is derived from an EMBL/GenBank/DDBJ whole genome shotgun (WGS) entry which is preliminary data.</text>
</comment>
<organism evidence="3 4">
    <name type="scientific">Patellaria atrata CBS 101060</name>
    <dbReference type="NCBI Taxonomy" id="1346257"/>
    <lineage>
        <taxon>Eukaryota</taxon>
        <taxon>Fungi</taxon>
        <taxon>Dikarya</taxon>
        <taxon>Ascomycota</taxon>
        <taxon>Pezizomycotina</taxon>
        <taxon>Dothideomycetes</taxon>
        <taxon>Dothideomycetes incertae sedis</taxon>
        <taxon>Patellariales</taxon>
        <taxon>Patellariaceae</taxon>
        <taxon>Patellaria</taxon>
    </lineage>
</organism>
<sequence>MTRTPSRPRSSTSSQVSLSSSNTLYSTAVPERGEPSSYAGVEPISNNGIDGEGTEHLQEAGSPQFSNDLIEERDFSARRHGATKSGGFLLESAFRGGEEQTLSLRKKKDKKESDEVGELNVKRKRSTHHGREHTPLASSPLTREVRNADERGRNYMKEIDQQSHLDASHDDSRDEKGSQVAAVDEADQHPTPPTTGAIDPTQIVNMALNLSESRRRHFSAGQLVASPKITGRRVTSVGIATNPSLQGSYQGQRTGGSLKQYLQQQRRVSRNASPGTGRYSPSSRKPSSYISNLSPDRIQTPQLGQVYDFQFSAATLARAEKARAYIELFVEFRRLLQFLPPLRPDSVAVGNTVWATASVPGSAAVHLTRMPSNAKRTHDLGREYNPLQFVRNRRLRLRERRLLNPDSDEWTDLPRSRAWVDSVQEQASQPGYRQPDCIILPKFDEGEPATHEAVLETHKGHRRTDTLAKRPRIDWVFAPNELFADAYWLEQGDNKSFIEDRHGNKIFSSRKHSSFLHTRSSLEHSGDDRRRRSFAESVKSTNRATSLGDVGSDTESERGRIGQKFRTKRDDNSTVNKRRGWHIPNRSRSVSGLSSSDDAGSPTEQRKRTGSPSSRDENIGPLKRHMNEIMHSDAVEKSSDIQSPDTPDKWGVGFNSLRATRTEMNEQRPEITDESSKARETLPLDRGPTLDRALDRTGLRNTERKERFSFEDLDHTGPNTPTTPSFNIPSIGIELTPPSSRRQSPSKKSRRTRLGIFRGEAHNRDHHDTTESYGEDSDYRSSRNVSGEQETRKSFEKPHNLKKDKTTDSLSSLNDKVATRKDTRRGSRDTSSGVSRFFKGGRIGNMVKSESAKVGDKLRKKEALTEDNQSGYIADDAGPSDTDTDHPADSRKPKPPQTTNASATTGNTSGSEKGNKHGYHIENLPSFVSSSRTQSKLHPDEDRLSYSRGLEEGLRDRSPGLKGKALSHRTLSKYSSSSIPDLSLIHSGETPYNDLGRRSVRLLGATASSSRSQLRAEEKMERVLERPGTVGRGGLPVTALADEAAMTKQQEIRSSSRPKLEKKEWSISDQNIARQLSRSNDIHSSRQRKNLQIDLARAQALLLCTGIKAALLAARATQVRDPPEFLKDAAGEAERYGVDEEDDELQVQKLIPVPRKEEHVLAARILATSLERTTSHLQTYVAHFRDSTASSLHERLDRLRAKVMDDLMPRVRETADGADTFAGEVSNKWTLELRRINDRIDAMTRARRRRMVWVRRLGWMLLEWALLGVMWWVWFVVVLIRLVLGTLKGVGKAIRWILWFD</sequence>
<feature type="region of interest" description="Disordered" evidence="1">
    <location>
        <begin position="261"/>
        <end position="295"/>
    </location>
</feature>
<dbReference type="PANTHER" id="PTHR38426:SF1">
    <property type="entry name" value="MAINTENANCE OF TELOMERE CAPPING PROTEIN 4"/>
    <property type="match status" value="1"/>
</dbReference>
<feature type="compositionally biased region" description="Basic and acidic residues" evidence="1">
    <location>
        <begin position="850"/>
        <end position="864"/>
    </location>
</feature>
<evidence type="ECO:0000256" key="2">
    <source>
        <dbReference type="SAM" id="Phobius"/>
    </source>
</evidence>
<gene>
    <name evidence="3" type="ORF">M501DRAFT_1001307</name>
</gene>
<feature type="compositionally biased region" description="Low complexity" evidence="1">
    <location>
        <begin position="898"/>
        <end position="911"/>
    </location>
</feature>
<name>A0A9P4S2N6_9PEZI</name>
<feature type="compositionally biased region" description="Basic residues" evidence="1">
    <location>
        <begin position="744"/>
        <end position="753"/>
    </location>
</feature>
<protein>
    <submittedName>
        <fullName evidence="3">Uncharacterized protein</fullName>
    </submittedName>
</protein>
<evidence type="ECO:0000313" key="3">
    <source>
        <dbReference type="EMBL" id="KAF2834306.1"/>
    </source>
</evidence>
<accession>A0A9P4S2N6</accession>
<feature type="compositionally biased region" description="Basic and acidic residues" evidence="1">
    <location>
        <begin position="759"/>
        <end position="770"/>
    </location>
</feature>
<dbReference type="InterPro" id="IPR038769">
    <property type="entry name" value="MTC4"/>
</dbReference>
<feature type="compositionally biased region" description="Polar residues" evidence="1">
    <location>
        <begin position="261"/>
        <end position="274"/>
    </location>
</feature>
<feature type="compositionally biased region" description="Polar residues" evidence="1">
    <location>
        <begin position="717"/>
        <end position="728"/>
    </location>
</feature>
<keyword evidence="2" id="KW-0812">Transmembrane</keyword>
<keyword evidence="4" id="KW-1185">Reference proteome</keyword>
<feature type="compositionally biased region" description="Basic residues" evidence="1">
    <location>
        <begin position="122"/>
        <end position="131"/>
    </location>
</feature>
<evidence type="ECO:0000256" key="1">
    <source>
        <dbReference type="SAM" id="MobiDB-lite"/>
    </source>
</evidence>
<feature type="region of interest" description="Disordered" evidence="1">
    <location>
        <begin position="634"/>
        <end position="967"/>
    </location>
</feature>
<feature type="compositionally biased region" description="Basic and acidic residues" evidence="1">
    <location>
        <begin position="520"/>
        <end position="534"/>
    </location>
</feature>
<feature type="compositionally biased region" description="Basic and acidic residues" evidence="1">
    <location>
        <begin position="159"/>
        <end position="177"/>
    </location>
</feature>
<feature type="compositionally biased region" description="Low complexity" evidence="1">
    <location>
        <begin position="1"/>
        <end position="27"/>
    </location>
</feature>
<feature type="compositionally biased region" description="Low complexity" evidence="1">
    <location>
        <begin position="278"/>
        <end position="291"/>
    </location>
</feature>
<reference evidence="3" key="1">
    <citation type="journal article" date="2020" name="Stud. Mycol.">
        <title>101 Dothideomycetes genomes: a test case for predicting lifestyles and emergence of pathogens.</title>
        <authorList>
            <person name="Haridas S."/>
            <person name="Albert R."/>
            <person name="Binder M."/>
            <person name="Bloem J."/>
            <person name="Labutti K."/>
            <person name="Salamov A."/>
            <person name="Andreopoulos B."/>
            <person name="Baker S."/>
            <person name="Barry K."/>
            <person name="Bills G."/>
            <person name="Bluhm B."/>
            <person name="Cannon C."/>
            <person name="Castanera R."/>
            <person name="Culley D."/>
            <person name="Daum C."/>
            <person name="Ezra D."/>
            <person name="Gonzalez J."/>
            <person name="Henrissat B."/>
            <person name="Kuo A."/>
            <person name="Liang C."/>
            <person name="Lipzen A."/>
            <person name="Lutzoni F."/>
            <person name="Magnuson J."/>
            <person name="Mondo S."/>
            <person name="Nolan M."/>
            <person name="Ohm R."/>
            <person name="Pangilinan J."/>
            <person name="Park H.-J."/>
            <person name="Ramirez L."/>
            <person name="Alfaro M."/>
            <person name="Sun H."/>
            <person name="Tritt A."/>
            <person name="Yoshinaga Y."/>
            <person name="Zwiers L.-H."/>
            <person name="Turgeon B."/>
            <person name="Goodwin S."/>
            <person name="Spatafora J."/>
            <person name="Crous P."/>
            <person name="Grigoriev I."/>
        </authorList>
    </citation>
    <scope>NUCLEOTIDE SEQUENCE</scope>
    <source>
        <strain evidence="3">CBS 101060</strain>
    </source>
</reference>
<feature type="compositionally biased region" description="Low complexity" evidence="1">
    <location>
        <begin position="586"/>
        <end position="601"/>
    </location>
</feature>
<feature type="compositionally biased region" description="Basic and acidic residues" evidence="1">
    <location>
        <begin position="817"/>
        <end position="828"/>
    </location>
</feature>
<dbReference type="Proteomes" id="UP000799429">
    <property type="component" value="Unassembled WGS sequence"/>
</dbReference>